<proteinExistence type="predicted"/>
<dbReference type="InterPro" id="IPR013766">
    <property type="entry name" value="Thioredoxin_domain"/>
</dbReference>
<dbReference type="SUPFAM" id="SSF52833">
    <property type="entry name" value="Thioredoxin-like"/>
    <property type="match status" value="1"/>
</dbReference>
<dbReference type="PANTHER" id="PTHR10438">
    <property type="entry name" value="THIOREDOXIN"/>
    <property type="match status" value="1"/>
</dbReference>
<dbReference type="Proteomes" id="UP000008021">
    <property type="component" value="Chromosome 9"/>
</dbReference>
<dbReference type="AlphaFoldDB" id="A0A0E0EV03"/>
<reference evidence="2" key="1">
    <citation type="submission" date="2015-04" db="UniProtKB">
        <authorList>
            <consortium name="EnsemblPlants"/>
        </authorList>
    </citation>
    <scope>IDENTIFICATION</scope>
</reference>
<evidence type="ECO:0000313" key="3">
    <source>
        <dbReference type="Proteomes" id="UP000008021"/>
    </source>
</evidence>
<dbReference type="PROSITE" id="PS51352">
    <property type="entry name" value="THIOREDOXIN_2"/>
    <property type="match status" value="1"/>
</dbReference>
<dbReference type="HOGENOM" id="CLU_090389_14_2_1"/>
<feature type="domain" description="Thioredoxin" evidence="1">
    <location>
        <begin position="12"/>
        <end position="118"/>
    </location>
</feature>
<organism evidence="2">
    <name type="scientific">Oryza meridionalis</name>
    <dbReference type="NCBI Taxonomy" id="40149"/>
    <lineage>
        <taxon>Eukaryota</taxon>
        <taxon>Viridiplantae</taxon>
        <taxon>Streptophyta</taxon>
        <taxon>Embryophyta</taxon>
        <taxon>Tracheophyta</taxon>
        <taxon>Spermatophyta</taxon>
        <taxon>Magnoliopsida</taxon>
        <taxon>Liliopsida</taxon>
        <taxon>Poales</taxon>
        <taxon>Poaceae</taxon>
        <taxon>BOP clade</taxon>
        <taxon>Oryzoideae</taxon>
        <taxon>Oryzeae</taxon>
        <taxon>Oryzinae</taxon>
        <taxon>Oryza</taxon>
    </lineage>
</organism>
<accession>A0A0E0EV03</accession>
<dbReference type="Gene3D" id="3.40.30.10">
    <property type="entry name" value="Glutaredoxin"/>
    <property type="match status" value="1"/>
</dbReference>
<dbReference type="EnsemblPlants" id="OMERI09G14910.1">
    <property type="protein sequence ID" value="OMERI09G14910.1"/>
    <property type="gene ID" value="OMERI09G14910"/>
</dbReference>
<keyword evidence="3" id="KW-1185">Reference proteome</keyword>
<reference evidence="2" key="2">
    <citation type="submission" date="2018-05" db="EMBL/GenBank/DDBJ databases">
        <title>OmerRS3 (Oryza meridionalis Reference Sequence Version 3).</title>
        <authorList>
            <person name="Zhang J."/>
            <person name="Kudrna D."/>
            <person name="Lee S."/>
            <person name="Talag J."/>
            <person name="Welchert J."/>
            <person name="Wing R.A."/>
        </authorList>
    </citation>
    <scope>NUCLEOTIDE SEQUENCE [LARGE SCALE GENOMIC DNA]</scope>
    <source>
        <strain evidence="2">cv. OR44</strain>
    </source>
</reference>
<dbReference type="InterPro" id="IPR050620">
    <property type="entry name" value="Thioredoxin_H-type-like"/>
</dbReference>
<dbReference type="Pfam" id="PF00085">
    <property type="entry name" value="Thioredoxin"/>
    <property type="match status" value="1"/>
</dbReference>
<evidence type="ECO:0000313" key="2">
    <source>
        <dbReference type="EnsemblPlants" id="OMERI09G14910.1"/>
    </source>
</evidence>
<name>A0A0E0EV03_9ORYZ</name>
<dbReference type="Gramene" id="OMERI09G14910.1">
    <property type="protein sequence ID" value="OMERI09G14910.1"/>
    <property type="gene ID" value="OMERI09G14910"/>
</dbReference>
<dbReference type="PANTHER" id="PTHR10438:SF387">
    <property type="entry name" value="OS09G0559600 PROTEIN"/>
    <property type="match status" value="1"/>
</dbReference>
<sequence length="129" mass="14757">MASIYSGTGNVFTINKPEELRTCLKDADGKKLVVLEFMAEWSEPCKSMAEPYRQLASELEQEPVKLCTIDFNKFKALGRRLRVDAMPTFLLVKEYSVVDRLITLKKEDLRKSIDTQLQGLRSIDRPSLT</sequence>
<dbReference type="InterPro" id="IPR036249">
    <property type="entry name" value="Thioredoxin-like_sf"/>
</dbReference>
<evidence type="ECO:0000259" key="1">
    <source>
        <dbReference type="PROSITE" id="PS51352"/>
    </source>
</evidence>
<dbReference type="CDD" id="cd02947">
    <property type="entry name" value="TRX_family"/>
    <property type="match status" value="1"/>
</dbReference>
<protein>
    <recommendedName>
        <fullName evidence="1">Thioredoxin domain-containing protein</fullName>
    </recommendedName>
</protein>
<dbReference type="STRING" id="40149.A0A0E0EV03"/>